<dbReference type="Pfam" id="PF13649">
    <property type="entry name" value="Methyltransf_25"/>
    <property type="match status" value="1"/>
</dbReference>
<proteinExistence type="predicted"/>
<keyword evidence="2" id="KW-0489">Methyltransferase</keyword>
<sequence length="223" mass="23743">METQHGGRAAFAVRARAATNPAEVREVYDEWAPTYDEDLCGPAGDDYPLPGIVADLVARLDEPETDVLDAACGTGLVGAALARHGFTSVDGLDISPRMIARARSRTRRVYHDLGPADLTQRLPGAPDKFGVVTCVNALEVGHLAPTALVEFARVVHRGGHIVLTVSTDGWPDVEHHLRRLASRRIARVLETGEHPLHPSAGSRHVVAVLEVVAASAPTGGPGW</sequence>
<evidence type="ECO:0000313" key="3">
    <source>
        <dbReference type="Proteomes" id="UP000535890"/>
    </source>
</evidence>
<dbReference type="EMBL" id="JACCBN010000001">
    <property type="protein sequence ID" value="NYD35323.1"/>
    <property type="molecule type" value="Genomic_DNA"/>
</dbReference>
<dbReference type="PANTHER" id="PTHR42912:SF80">
    <property type="entry name" value="METHYLTRANSFERASE DOMAIN-CONTAINING PROTEIN"/>
    <property type="match status" value="1"/>
</dbReference>
<dbReference type="InterPro" id="IPR041698">
    <property type="entry name" value="Methyltransf_25"/>
</dbReference>
<comment type="caution">
    <text evidence="2">The sequence shown here is derived from an EMBL/GenBank/DDBJ whole genome shotgun (WGS) entry which is preliminary data.</text>
</comment>
<dbReference type="GO" id="GO:0008168">
    <property type="term" value="F:methyltransferase activity"/>
    <property type="evidence" value="ECO:0007669"/>
    <property type="project" value="UniProtKB-KW"/>
</dbReference>
<dbReference type="InterPro" id="IPR029063">
    <property type="entry name" value="SAM-dependent_MTases_sf"/>
</dbReference>
<accession>A0A7Y9DTN9</accession>
<dbReference type="PANTHER" id="PTHR42912">
    <property type="entry name" value="METHYLTRANSFERASE"/>
    <property type="match status" value="1"/>
</dbReference>
<evidence type="ECO:0000259" key="1">
    <source>
        <dbReference type="Pfam" id="PF13649"/>
    </source>
</evidence>
<reference evidence="2 3" key="1">
    <citation type="submission" date="2020-07" db="EMBL/GenBank/DDBJ databases">
        <title>Sequencing the genomes of 1000 actinobacteria strains.</title>
        <authorList>
            <person name="Klenk H.-P."/>
        </authorList>
    </citation>
    <scope>NUCLEOTIDE SEQUENCE [LARGE SCALE GENOMIC DNA]</scope>
    <source>
        <strain evidence="2 3">DSM 45772</strain>
    </source>
</reference>
<evidence type="ECO:0000313" key="2">
    <source>
        <dbReference type="EMBL" id="NYD35323.1"/>
    </source>
</evidence>
<dbReference type="RefSeq" id="WP_179793179.1">
    <property type="nucleotide sequence ID" value="NZ_BAABHP010000004.1"/>
</dbReference>
<dbReference type="InterPro" id="IPR050508">
    <property type="entry name" value="Methyltransf_Superfamily"/>
</dbReference>
<keyword evidence="3" id="KW-1185">Reference proteome</keyword>
<gene>
    <name evidence="2" type="ORF">BJ983_001425</name>
</gene>
<dbReference type="Gene3D" id="3.40.50.150">
    <property type="entry name" value="Vaccinia Virus protein VP39"/>
    <property type="match status" value="1"/>
</dbReference>
<feature type="domain" description="Methyltransferase" evidence="1">
    <location>
        <begin position="67"/>
        <end position="159"/>
    </location>
</feature>
<dbReference type="SUPFAM" id="SSF53335">
    <property type="entry name" value="S-adenosyl-L-methionine-dependent methyltransferases"/>
    <property type="match status" value="1"/>
</dbReference>
<dbReference type="AlphaFoldDB" id="A0A7Y9DTN9"/>
<dbReference type="Proteomes" id="UP000535890">
    <property type="component" value="Unassembled WGS sequence"/>
</dbReference>
<name>A0A7Y9DTN9_9PSEU</name>
<dbReference type="GO" id="GO:0032259">
    <property type="term" value="P:methylation"/>
    <property type="evidence" value="ECO:0007669"/>
    <property type="project" value="UniProtKB-KW"/>
</dbReference>
<organism evidence="2 3">
    <name type="scientific">Actinomycetospora corticicola</name>
    <dbReference type="NCBI Taxonomy" id="663602"/>
    <lineage>
        <taxon>Bacteria</taxon>
        <taxon>Bacillati</taxon>
        <taxon>Actinomycetota</taxon>
        <taxon>Actinomycetes</taxon>
        <taxon>Pseudonocardiales</taxon>
        <taxon>Pseudonocardiaceae</taxon>
        <taxon>Actinomycetospora</taxon>
    </lineage>
</organism>
<dbReference type="CDD" id="cd02440">
    <property type="entry name" value="AdoMet_MTases"/>
    <property type="match status" value="1"/>
</dbReference>
<protein>
    <submittedName>
        <fullName evidence="2">Putative TPR repeat methyltransferase</fullName>
    </submittedName>
</protein>
<keyword evidence="2" id="KW-0808">Transferase</keyword>